<evidence type="ECO:0000259" key="3">
    <source>
        <dbReference type="PROSITE" id="PS50090"/>
    </source>
</evidence>
<dbReference type="InParanoid" id="G0QWC5"/>
<dbReference type="Proteomes" id="UP000008983">
    <property type="component" value="Unassembled WGS sequence"/>
</dbReference>
<dbReference type="RefSeq" id="XP_004032059.1">
    <property type="nucleotide sequence ID" value="XM_004032011.1"/>
</dbReference>
<evidence type="ECO:0000313" key="6">
    <source>
        <dbReference type="Proteomes" id="UP000008983"/>
    </source>
</evidence>
<dbReference type="eggNOG" id="KOG0048">
    <property type="taxonomic scope" value="Eukaryota"/>
</dbReference>
<dbReference type="EMBL" id="GL983988">
    <property type="protein sequence ID" value="EGR30472.1"/>
    <property type="molecule type" value="Genomic_DNA"/>
</dbReference>
<name>G0QWC5_ICHMU</name>
<dbReference type="GO" id="GO:0000978">
    <property type="term" value="F:RNA polymerase II cis-regulatory region sequence-specific DNA binding"/>
    <property type="evidence" value="ECO:0007669"/>
    <property type="project" value="TreeGrafter"/>
</dbReference>
<dbReference type="InterPro" id="IPR009057">
    <property type="entry name" value="Homeodomain-like_sf"/>
</dbReference>
<dbReference type="GO" id="GO:0000981">
    <property type="term" value="F:DNA-binding transcription factor activity, RNA polymerase II-specific"/>
    <property type="evidence" value="ECO:0007669"/>
    <property type="project" value="TreeGrafter"/>
</dbReference>
<keyword evidence="2 5" id="KW-0238">DNA-binding</keyword>
<reference evidence="5 6" key="1">
    <citation type="submission" date="2011-07" db="EMBL/GenBank/DDBJ databases">
        <authorList>
            <person name="Coyne R."/>
            <person name="Brami D."/>
            <person name="Johnson J."/>
            <person name="Hostetler J."/>
            <person name="Hannick L."/>
            <person name="Clark T."/>
            <person name="Cassidy-Hanley D."/>
            <person name="Inman J."/>
        </authorList>
    </citation>
    <scope>NUCLEOTIDE SEQUENCE [LARGE SCALE GENOMIC DNA]</scope>
    <source>
        <strain evidence="5 6">G5</strain>
    </source>
</reference>
<dbReference type="FunFam" id="1.10.10.60:FF:000010">
    <property type="entry name" value="Transcriptional activator Myb isoform A"/>
    <property type="match status" value="1"/>
</dbReference>
<dbReference type="SUPFAM" id="SSF46689">
    <property type="entry name" value="Homeodomain-like"/>
    <property type="match status" value="1"/>
</dbReference>
<dbReference type="GO" id="GO:0005634">
    <property type="term" value="C:nucleus"/>
    <property type="evidence" value="ECO:0007669"/>
    <property type="project" value="TreeGrafter"/>
</dbReference>
<dbReference type="InterPro" id="IPR017930">
    <property type="entry name" value="Myb_dom"/>
</dbReference>
<organism evidence="5 6">
    <name type="scientific">Ichthyophthirius multifiliis</name>
    <name type="common">White spot disease agent</name>
    <name type="synonym">Ich</name>
    <dbReference type="NCBI Taxonomy" id="5932"/>
    <lineage>
        <taxon>Eukaryota</taxon>
        <taxon>Sar</taxon>
        <taxon>Alveolata</taxon>
        <taxon>Ciliophora</taxon>
        <taxon>Intramacronucleata</taxon>
        <taxon>Oligohymenophorea</taxon>
        <taxon>Hymenostomatida</taxon>
        <taxon>Ophryoglenina</taxon>
        <taxon>Ichthyophthirius</taxon>
    </lineage>
</organism>
<dbReference type="OMA" id="CPWTEEE"/>
<gene>
    <name evidence="5" type="ORF">IMG5_130980</name>
</gene>
<keyword evidence="6" id="KW-1185">Reference proteome</keyword>
<dbReference type="Gene3D" id="1.10.10.60">
    <property type="entry name" value="Homeodomain-like"/>
    <property type="match status" value="2"/>
</dbReference>
<dbReference type="STRING" id="857967.G0QWC5"/>
<dbReference type="CDD" id="cd00167">
    <property type="entry name" value="SANT"/>
    <property type="match status" value="1"/>
</dbReference>
<dbReference type="PROSITE" id="PS50090">
    <property type="entry name" value="MYB_LIKE"/>
    <property type="match status" value="1"/>
</dbReference>
<dbReference type="OrthoDB" id="2143914at2759"/>
<dbReference type="PANTHER" id="PTHR45614:SF232">
    <property type="entry name" value="TRANSCRIPTION FACTOR MYB3R-2"/>
    <property type="match status" value="1"/>
</dbReference>
<dbReference type="PROSITE" id="PS51294">
    <property type="entry name" value="HTH_MYB"/>
    <property type="match status" value="1"/>
</dbReference>
<keyword evidence="1" id="KW-0677">Repeat</keyword>
<protein>
    <submittedName>
        <fullName evidence="5">Myb-like DNA-binding domain protein</fullName>
    </submittedName>
</protein>
<evidence type="ECO:0000256" key="2">
    <source>
        <dbReference type="ARBA" id="ARBA00023125"/>
    </source>
</evidence>
<dbReference type="InterPro" id="IPR050560">
    <property type="entry name" value="MYB_TF"/>
</dbReference>
<evidence type="ECO:0000313" key="5">
    <source>
        <dbReference type="EMBL" id="EGR30472.1"/>
    </source>
</evidence>
<dbReference type="PANTHER" id="PTHR45614">
    <property type="entry name" value="MYB PROTEIN-RELATED"/>
    <property type="match status" value="1"/>
</dbReference>
<dbReference type="SMART" id="SM00717">
    <property type="entry name" value="SANT"/>
    <property type="match status" value="2"/>
</dbReference>
<dbReference type="GeneID" id="14906582"/>
<dbReference type="InterPro" id="IPR001005">
    <property type="entry name" value="SANT/Myb"/>
</dbReference>
<feature type="domain" description="Myb-like" evidence="3">
    <location>
        <begin position="9"/>
        <end position="53"/>
    </location>
</feature>
<dbReference type="AlphaFoldDB" id="G0QWC5"/>
<evidence type="ECO:0000259" key="4">
    <source>
        <dbReference type="PROSITE" id="PS51294"/>
    </source>
</evidence>
<sequence>MNFTSIQCPWTQEEDNLLKNWISIHGAQKWSLCSETIKGRSGKQCRERWFNNLSPDVKRGLWSPEEDDIIFRGYLTNGSCWRRTENSVKNRFYSTVRKLLSDSDKNLINKMTQNQLKLIIENKLNNNKLLSKFGIRISLYK</sequence>
<feature type="domain" description="HTH myb-type" evidence="4">
    <location>
        <begin position="8"/>
        <end position="57"/>
    </location>
</feature>
<evidence type="ECO:0000256" key="1">
    <source>
        <dbReference type="ARBA" id="ARBA00022737"/>
    </source>
</evidence>
<accession>G0QWC5</accession>
<proteinExistence type="predicted"/>
<dbReference type="Pfam" id="PF00249">
    <property type="entry name" value="Myb_DNA-binding"/>
    <property type="match status" value="1"/>
</dbReference>